<dbReference type="RefSeq" id="WP_182045861.1">
    <property type="nucleotide sequence ID" value="NZ_JAUCML010000003.1"/>
</dbReference>
<keyword evidence="8" id="KW-1185">Reference proteome</keyword>
<keyword evidence="4" id="KW-0862">Zinc</keyword>
<evidence type="ECO:0000256" key="4">
    <source>
        <dbReference type="ARBA" id="ARBA00022833"/>
    </source>
</evidence>
<feature type="domain" description="Peptidase M10 metallopeptidase" evidence="6">
    <location>
        <begin position="258"/>
        <end position="328"/>
    </location>
</feature>
<keyword evidence="2" id="KW-0479">Metal-binding</keyword>
<dbReference type="InterPro" id="IPR001818">
    <property type="entry name" value="Pept_M10_metallopeptidase"/>
</dbReference>
<proteinExistence type="predicted"/>
<dbReference type="EC" id="3.4.24.-" evidence="7"/>
<keyword evidence="7" id="KW-0482">Metalloprotease</keyword>
<evidence type="ECO:0000256" key="3">
    <source>
        <dbReference type="ARBA" id="ARBA00022801"/>
    </source>
</evidence>
<dbReference type="InterPro" id="IPR024079">
    <property type="entry name" value="MetalloPept_cat_dom_sf"/>
</dbReference>
<keyword evidence="5" id="KW-0732">Signal</keyword>
<feature type="chain" id="PRO_5045998293" evidence="5">
    <location>
        <begin position="20"/>
        <end position="331"/>
    </location>
</feature>
<feature type="signal peptide" evidence="5">
    <location>
        <begin position="1"/>
        <end position="19"/>
    </location>
</feature>
<reference evidence="7 8" key="1">
    <citation type="submission" date="2023-06" db="EMBL/GenBank/DDBJ databases">
        <authorList>
            <person name="Feng G."/>
            <person name="Li J."/>
            <person name="Zhu H."/>
        </authorList>
    </citation>
    <scope>NUCLEOTIDE SEQUENCE [LARGE SCALE GENOMIC DNA]</scope>
    <source>
        <strain evidence="7 8">RHCKG23</strain>
    </source>
</reference>
<dbReference type="GO" id="GO:0008237">
    <property type="term" value="F:metallopeptidase activity"/>
    <property type="evidence" value="ECO:0007669"/>
    <property type="project" value="UniProtKB-KW"/>
</dbReference>
<dbReference type="Pfam" id="PF00413">
    <property type="entry name" value="Peptidase_M10"/>
    <property type="match status" value="1"/>
</dbReference>
<dbReference type="SUPFAM" id="SSF55486">
    <property type="entry name" value="Metalloproteases ('zincins'), catalytic domain"/>
    <property type="match status" value="1"/>
</dbReference>
<evidence type="ECO:0000313" key="7">
    <source>
        <dbReference type="EMBL" id="MDM7884843.1"/>
    </source>
</evidence>
<evidence type="ECO:0000256" key="2">
    <source>
        <dbReference type="ARBA" id="ARBA00022723"/>
    </source>
</evidence>
<evidence type="ECO:0000256" key="1">
    <source>
        <dbReference type="ARBA" id="ARBA00022670"/>
    </source>
</evidence>
<keyword evidence="3 7" id="KW-0378">Hydrolase</keyword>
<name>A0ABT7T5J0_9MICO</name>
<protein>
    <submittedName>
        <fullName evidence="7">Matrixin family metalloprotease</fullName>
        <ecNumber evidence="7">3.4.24.-</ecNumber>
    </submittedName>
</protein>
<gene>
    <name evidence="7" type="ORF">QUG92_06970</name>
</gene>
<dbReference type="Gene3D" id="3.40.390.10">
    <property type="entry name" value="Collagenase (Catalytic Domain)"/>
    <property type="match status" value="1"/>
</dbReference>
<accession>A0ABT7T5J0</accession>
<evidence type="ECO:0000256" key="5">
    <source>
        <dbReference type="SAM" id="SignalP"/>
    </source>
</evidence>
<evidence type="ECO:0000259" key="6">
    <source>
        <dbReference type="Pfam" id="PF00413"/>
    </source>
</evidence>
<evidence type="ECO:0000313" key="8">
    <source>
        <dbReference type="Proteomes" id="UP001237823"/>
    </source>
</evidence>
<dbReference type="Proteomes" id="UP001237823">
    <property type="component" value="Unassembled WGS sequence"/>
</dbReference>
<sequence>MRTPSVTAAAVALSTVLVAIVSTSVGVAPAEAASTCSGDRITVRDLGRGCAVERGTVTLPDGRRFVVPSPGTTVSALPVAAAGAVDPGDVSITNTGRSGVAVAVEGEWSGAPAAIRKVRSLHERLTGGGTTAHPMAATATKPAPASSCTNRTYALLGYRWTSPVRWSSNPSGARATDAAALRAAANAWTGTLKTCGRTITSGAANTYLGTTTQAPAVTANGGCGSPSGASVTGWGSLRSGTLATTCVWSRSGVAVEMDQRYTTSYAWSSSATCSGARFDLRGVATHEWGHTYGLGHTAQASGLVMKPASSQCDLAQRTLGLGDALGIDAAS</sequence>
<dbReference type="EMBL" id="JAUCML010000003">
    <property type="protein sequence ID" value="MDM7884843.1"/>
    <property type="molecule type" value="Genomic_DNA"/>
</dbReference>
<comment type="caution">
    <text evidence="7">The sequence shown here is derived from an EMBL/GenBank/DDBJ whole genome shotgun (WGS) entry which is preliminary data.</text>
</comment>
<keyword evidence="1" id="KW-0645">Protease</keyword>
<organism evidence="7 8">
    <name type="scientific">Curtobacterium citri</name>
    <dbReference type="NCBI Taxonomy" id="3055139"/>
    <lineage>
        <taxon>Bacteria</taxon>
        <taxon>Bacillati</taxon>
        <taxon>Actinomycetota</taxon>
        <taxon>Actinomycetes</taxon>
        <taxon>Micrococcales</taxon>
        <taxon>Microbacteriaceae</taxon>
        <taxon>Curtobacterium</taxon>
    </lineage>
</organism>